<dbReference type="InterPro" id="IPR017927">
    <property type="entry name" value="FAD-bd_FR_type"/>
</dbReference>
<feature type="domain" description="FAD-binding FR-type" evidence="10">
    <location>
        <begin position="210"/>
        <end position="418"/>
    </location>
</feature>
<dbReference type="InterPro" id="IPR001709">
    <property type="entry name" value="Flavoprot_Pyr_Nucl_cyt_Rdtase"/>
</dbReference>
<dbReference type="PANTHER" id="PTHR19384">
    <property type="entry name" value="NITRIC OXIDE SYNTHASE-RELATED"/>
    <property type="match status" value="1"/>
</dbReference>
<dbReference type="EMBL" id="AP014608">
    <property type="protein sequence ID" value="BBA17282.1"/>
    <property type="molecule type" value="Genomic_DNA"/>
</dbReference>
<dbReference type="Gene3D" id="1.20.990.10">
    <property type="entry name" value="NADPH-cytochrome p450 Reductase, Chain A, domain 3"/>
    <property type="match status" value="1"/>
</dbReference>
<evidence type="ECO:0000256" key="1">
    <source>
        <dbReference type="ARBA" id="ARBA00001917"/>
    </source>
</evidence>
<name>A0A224AK67_9FLAO</name>
<gene>
    <name evidence="11" type="primary">cysJ</name>
    <name evidence="11" type="ORF">STAT_364</name>
</gene>
<dbReference type="InterPro" id="IPR008254">
    <property type="entry name" value="Flavodoxin/NO_synth"/>
</dbReference>
<dbReference type="InterPro" id="IPR029039">
    <property type="entry name" value="Flavoprotein-like_sf"/>
</dbReference>
<keyword evidence="4" id="KW-0288">FMN</keyword>
<evidence type="ECO:0000256" key="8">
    <source>
        <dbReference type="ARBA" id="ARBA00023192"/>
    </source>
</evidence>
<feature type="domain" description="Flavodoxin-like" evidence="9">
    <location>
        <begin position="54"/>
        <end position="192"/>
    </location>
</feature>
<dbReference type="Gene3D" id="3.40.50.80">
    <property type="entry name" value="Nucleotide-binding domain of ferredoxin-NADP reductase (FNR) module"/>
    <property type="match status" value="1"/>
</dbReference>
<dbReference type="OrthoDB" id="9789468at2"/>
<accession>A0A224AK67</accession>
<dbReference type="RefSeq" id="WP_119305544.1">
    <property type="nucleotide sequence ID" value="NZ_AP014608.1"/>
</dbReference>
<keyword evidence="8" id="KW-0028">Amino-acid biosynthesis</keyword>
<evidence type="ECO:0000256" key="3">
    <source>
        <dbReference type="ARBA" id="ARBA00022630"/>
    </source>
</evidence>
<protein>
    <submittedName>
        <fullName evidence="11">Sulfite reductase [NADPH] flavoproteinalpha-component</fullName>
    </submittedName>
</protein>
<dbReference type="PROSITE" id="PS50902">
    <property type="entry name" value="FLAVODOXIN_LIKE"/>
    <property type="match status" value="1"/>
</dbReference>
<dbReference type="InterPro" id="IPR017938">
    <property type="entry name" value="Riboflavin_synthase-like_b-brl"/>
</dbReference>
<dbReference type="PANTHER" id="PTHR19384:SF128">
    <property type="entry name" value="NADPH OXIDOREDUCTASE A"/>
    <property type="match status" value="1"/>
</dbReference>
<evidence type="ECO:0000259" key="9">
    <source>
        <dbReference type="PROSITE" id="PS50902"/>
    </source>
</evidence>
<dbReference type="InterPro" id="IPR003097">
    <property type="entry name" value="CysJ-like_FAD-binding"/>
</dbReference>
<keyword evidence="12" id="KW-1185">Reference proteome</keyword>
<proteinExistence type="predicted"/>
<keyword evidence="7" id="KW-0560">Oxidoreductase</keyword>
<dbReference type="Pfam" id="PF00667">
    <property type="entry name" value="FAD_binding_1"/>
    <property type="match status" value="1"/>
</dbReference>
<evidence type="ECO:0000256" key="5">
    <source>
        <dbReference type="ARBA" id="ARBA00022827"/>
    </source>
</evidence>
<dbReference type="Pfam" id="PF00258">
    <property type="entry name" value="Flavodoxin_1"/>
    <property type="match status" value="1"/>
</dbReference>
<dbReference type="InterPro" id="IPR039261">
    <property type="entry name" value="FNR_nucleotide-bd"/>
</dbReference>
<dbReference type="PRINTS" id="PR00369">
    <property type="entry name" value="FLAVODOXIN"/>
</dbReference>
<evidence type="ECO:0000256" key="7">
    <source>
        <dbReference type="ARBA" id="ARBA00023002"/>
    </source>
</evidence>
<keyword evidence="8" id="KW-0198">Cysteine biosynthesis</keyword>
<evidence type="ECO:0000259" key="10">
    <source>
        <dbReference type="PROSITE" id="PS51384"/>
    </source>
</evidence>
<sequence>MLSESNNKTFSKLMQECSKEEIIWICGYISGLFFYKKEKKDFKEIKIKEEEKKITLVYGTETGNAKNLAFDIYEKAKKEKLKMKLINLDQYCLKNLEKEDYFFIIISTHGEGAPPYSARSFFNFIHKNKNLFLKNVKYSVLALGDKSYTHFCKAGKDIDKCLHNIGAKRIIPLYKCNVDYEIQANQWFSEILSFFKKKNEIHVEYAENKNQKVYGKILNNIILNDKKEGSNKEVHHIEIFVSNKIEYSPGDSIGIFPENPSMEINYIIKYMKENRKKEFEEYEYKEKNKIFNLLKKKLNILFLSDDFVKKYSFLSGIKNISLDRKWKLIDLLIKFPIKNEYSLKDLIKNIEPIKPRLYSISSSPTAHKNEIHITVSRHYFQLNNRETVYGHCSDFLSKLKIGDKLSFFIYKNKMFKLPTPDKNIILIGPGTGIAPFRSFLYEREITKASGKNWLFFGDQHSNTDFLYKTEIQKWEIKGNLYRVILSFSRDQEKKIYVQDKIWENRIEFFSWIKNGAYVFICGNKTPMSVDVEKIISRVIEKIGKCDSNLFLKKMKKEGRYLKDVY</sequence>
<dbReference type="GO" id="GO:0019344">
    <property type="term" value="P:cysteine biosynthetic process"/>
    <property type="evidence" value="ECO:0007669"/>
    <property type="project" value="UniProtKB-KW"/>
</dbReference>
<evidence type="ECO:0000256" key="2">
    <source>
        <dbReference type="ARBA" id="ARBA00001974"/>
    </source>
</evidence>
<evidence type="ECO:0000313" key="12">
    <source>
        <dbReference type="Proteomes" id="UP000263619"/>
    </source>
</evidence>
<dbReference type="GO" id="GO:0050660">
    <property type="term" value="F:flavin adenine dinucleotide binding"/>
    <property type="evidence" value="ECO:0007669"/>
    <property type="project" value="TreeGrafter"/>
</dbReference>
<dbReference type="PROSITE" id="PS51384">
    <property type="entry name" value="FAD_FR"/>
    <property type="match status" value="1"/>
</dbReference>
<dbReference type="SUPFAM" id="SSF52343">
    <property type="entry name" value="Ferredoxin reductase-like, C-terminal NADP-linked domain"/>
    <property type="match status" value="1"/>
</dbReference>
<dbReference type="InterPro" id="IPR001433">
    <property type="entry name" value="OxRdtase_FAD/NAD-bd"/>
</dbReference>
<keyword evidence="5" id="KW-0274">FAD</keyword>
<keyword evidence="3" id="KW-0285">Flavoprotein</keyword>
<dbReference type="GO" id="GO:0010181">
    <property type="term" value="F:FMN binding"/>
    <property type="evidence" value="ECO:0007669"/>
    <property type="project" value="InterPro"/>
</dbReference>
<reference evidence="11 12" key="1">
    <citation type="submission" date="2014-06" db="EMBL/GenBank/DDBJ databases">
        <title>Genome sequence of the intracellular symbiont Blattabacterium cuenoti, strain STAT from the wood feeding cockroach Salganea taiwanensis taiwanensis.</title>
        <authorList>
            <person name="Kinjo Y."/>
            <person name="Ohkuma M."/>
            <person name="Tokuda G."/>
        </authorList>
    </citation>
    <scope>NUCLEOTIDE SEQUENCE [LARGE SCALE GENOMIC DNA]</scope>
    <source>
        <strain evidence="11 12">STAT</strain>
    </source>
</reference>
<evidence type="ECO:0000256" key="4">
    <source>
        <dbReference type="ARBA" id="ARBA00022643"/>
    </source>
</evidence>
<dbReference type="PRINTS" id="PR00371">
    <property type="entry name" value="FPNCR"/>
</dbReference>
<dbReference type="Pfam" id="PF00175">
    <property type="entry name" value="NAD_binding_1"/>
    <property type="match status" value="1"/>
</dbReference>
<keyword evidence="6" id="KW-0521">NADP</keyword>
<dbReference type="Gene3D" id="3.40.50.360">
    <property type="match status" value="1"/>
</dbReference>
<evidence type="ECO:0000313" key="11">
    <source>
        <dbReference type="EMBL" id="BBA17282.1"/>
    </source>
</evidence>
<organism evidence="11 12">
    <name type="scientific">Blattabacterium cuenoti STAT</name>
    <dbReference type="NCBI Taxonomy" id="1457030"/>
    <lineage>
        <taxon>Bacteria</taxon>
        <taxon>Pseudomonadati</taxon>
        <taxon>Bacteroidota</taxon>
        <taxon>Flavobacteriia</taxon>
        <taxon>Flavobacteriales</taxon>
        <taxon>Blattabacteriaceae</taxon>
        <taxon>Blattabacterium</taxon>
    </lineage>
</organism>
<dbReference type="Proteomes" id="UP000263619">
    <property type="component" value="Chromosome"/>
</dbReference>
<dbReference type="Gene3D" id="2.40.30.10">
    <property type="entry name" value="Translation factors"/>
    <property type="match status" value="1"/>
</dbReference>
<dbReference type="GO" id="GO:0005829">
    <property type="term" value="C:cytosol"/>
    <property type="evidence" value="ECO:0007669"/>
    <property type="project" value="TreeGrafter"/>
</dbReference>
<dbReference type="InterPro" id="IPR001094">
    <property type="entry name" value="Flavdoxin-like"/>
</dbReference>
<dbReference type="InterPro" id="IPR023173">
    <property type="entry name" value="NADPH_Cyt_P450_Rdtase_alpha"/>
</dbReference>
<dbReference type="SUPFAM" id="SSF52218">
    <property type="entry name" value="Flavoproteins"/>
    <property type="match status" value="1"/>
</dbReference>
<comment type="cofactor">
    <cofactor evidence="1">
        <name>FMN</name>
        <dbReference type="ChEBI" id="CHEBI:58210"/>
    </cofactor>
</comment>
<comment type="cofactor">
    <cofactor evidence="2">
        <name>FAD</name>
        <dbReference type="ChEBI" id="CHEBI:57692"/>
    </cofactor>
</comment>
<evidence type="ECO:0000256" key="6">
    <source>
        <dbReference type="ARBA" id="ARBA00022857"/>
    </source>
</evidence>
<dbReference type="SUPFAM" id="SSF63380">
    <property type="entry name" value="Riboflavin synthase domain-like"/>
    <property type="match status" value="1"/>
</dbReference>
<dbReference type="GO" id="GO:0016491">
    <property type="term" value="F:oxidoreductase activity"/>
    <property type="evidence" value="ECO:0007669"/>
    <property type="project" value="UniProtKB-KW"/>
</dbReference>
<dbReference type="AlphaFoldDB" id="A0A224AK67"/>